<dbReference type="InterPro" id="IPR029058">
    <property type="entry name" value="AB_hydrolase_fold"/>
</dbReference>
<evidence type="ECO:0000313" key="4">
    <source>
        <dbReference type="Proteomes" id="UP000261758"/>
    </source>
</evidence>
<evidence type="ECO:0000256" key="1">
    <source>
        <dbReference type="SAM" id="MobiDB-lite"/>
    </source>
</evidence>
<evidence type="ECO:0000313" key="3">
    <source>
        <dbReference type="EMBL" id="AXV81119.1"/>
    </source>
</evidence>
<gene>
    <name evidence="3" type="ORF">CJO77_05885</name>
</gene>
<feature type="compositionally biased region" description="Basic and acidic residues" evidence="1">
    <location>
        <begin position="538"/>
        <end position="557"/>
    </location>
</feature>
<sequence length="737" mass="81492">MTAPTSPPRILVSETSFVPLFDHSELICVKRTPLPGIVIFVHGVNSDGEWFTAAEDGLCKGLNRRLARLDDQVAHRDGQMVPASYIDSLTADGYINPNMWAKTYIKPDPSFSPVIHFRWGYKANKEELKEFGDKVFLNEQNYWGGGPFANGCTALPDLWHEGLDTRAFGFINLQGVNPTNRPLYRTPPRAYGVLAALRLAKLIESIRRKQADVPITVVCHSQGNMVGLTAAFLGNRMPEVKDPWGTSGRCVADAYVLANAPYSLEENIGMDNWAQRETQDNAGRHGRETYGARKQTLKSFFNIVRQRAELEPDAAEIDNEMANTRTSESGGKPFNAADDRKAHGLNGKTHGRVTLYSCPHDQVISATTVRGIGWRGMSDAEVTATGAAGVFTQRVFASGFTVGQWNGDKPPIYDTWKDDWRYGKGETKGFWFPRSPAARFGLVRALSGNETVWGTVATTAFAPVLYLVTFATSSLNLGRVNADPPKDWKVTADAPKLDEPFTPQARRYGQVVHVTDGPAASSDFNEGNDPQSAARNAGKSDQDKKADDPYDSYKGKQSDMAAQGDAKTEAEQRYEDHAILRMRARRTGNGTWVDKDGRVVGEDGSGETPEGYKTWQTEQVVEILDSGKNNNPSNHSTIMTNPMHAQKALAYDVAIGMNYLTLEEMNELRIEADWRFGDGLDKDHPHKPYSQYFEDGSLGEHYDPLHVWVKEAKEAQMPPDIVDEREGGVHLVLGAVA</sequence>
<name>A0AAD0S5U5_RALSL</name>
<organism evidence="3 4">
    <name type="scientific">Ralstonia solanacearum</name>
    <name type="common">Pseudomonas solanacearum</name>
    <dbReference type="NCBI Taxonomy" id="305"/>
    <lineage>
        <taxon>Bacteria</taxon>
        <taxon>Pseudomonadati</taxon>
        <taxon>Pseudomonadota</taxon>
        <taxon>Betaproteobacteria</taxon>
        <taxon>Burkholderiales</taxon>
        <taxon>Burkholderiaceae</taxon>
        <taxon>Ralstonia</taxon>
        <taxon>Ralstonia solanacearum species complex</taxon>
    </lineage>
</organism>
<dbReference type="EMBL" id="CP022759">
    <property type="protein sequence ID" value="AXV81119.1"/>
    <property type="molecule type" value="Genomic_DNA"/>
</dbReference>
<dbReference type="Proteomes" id="UP000261758">
    <property type="component" value="Chromosome"/>
</dbReference>
<dbReference type="SUPFAM" id="SSF53474">
    <property type="entry name" value="alpha/beta-Hydrolases"/>
    <property type="match status" value="1"/>
</dbReference>
<dbReference type="Pfam" id="PF24322">
    <property type="entry name" value="Tle3"/>
    <property type="match status" value="1"/>
</dbReference>
<reference evidence="3 4" key="1">
    <citation type="submission" date="2017-08" db="EMBL/GenBank/DDBJ databases">
        <title>Genome sequences of Ralstonia solanacearum Species Complex (RSSC) isolated from Potato bacterial wilts in Korea.</title>
        <authorList>
            <person name="Cho H."/>
            <person name="Song E.-S."/>
            <person name="Lee Y.K."/>
            <person name="Lee S."/>
            <person name="Lee S.-W."/>
            <person name="Jo A."/>
            <person name="Kim J.-G."/>
            <person name="Hwang I."/>
        </authorList>
    </citation>
    <scope>NUCLEOTIDE SEQUENCE [LARGE SCALE GENOMIC DNA]</scope>
    <source>
        <strain evidence="3 4">T98</strain>
    </source>
</reference>
<dbReference type="InterPro" id="IPR056221">
    <property type="entry name" value="Tle3_ab_dom"/>
</dbReference>
<evidence type="ECO:0000259" key="2">
    <source>
        <dbReference type="Pfam" id="PF24322"/>
    </source>
</evidence>
<feature type="domain" description="T6SS Tle3 phospholipase effector alpha/beta" evidence="2">
    <location>
        <begin position="34"/>
        <end position="378"/>
    </location>
</feature>
<feature type="region of interest" description="Disordered" evidence="1">
    <location>
        <begin position="516"/>
        <end position="572"/>
    </location>
</feature>
<proteinExistence type="predicted"/>
<feature type="compositionally biased region" description="Polar residues" evidence="1">
    <location>
        <begin position="522"/>
        <end position="534"/>
    </location>
</feature>
<accession>A0AAD0S5U5</accession>
<dbReference type="AlphaFoldDB" id="A0AAD0S5U5"/>
<dbReference type="RefSeq" id="WP_118869326.1">
    <property type="nucleotide sequence ID" value="NZ_CP022759.1"/>
</dbReference>
<protein>
    <recommendedName>
        <fullName evidence="2">T6SS Tle3 phospholipase effector alpha/beta domain-containing protein</fullName>
    </recommendedName>
</protein>